<reference evidence="2 3" key="1">
    <citation type="submission" date="2024-07" db="EMBL/GenBank/DDBJ databases">
        <title>Whole genome sequencing of Prodigiosin pigment-producing Streptomyces salinarius isolated from rhizosphere soil of Arachis hypogaea.</title>
        <authorList>
            <person name="Vidhya A."/>
            <person name="Ramya S."/>
        </authorList>
    </citation>
    <scope>NUCLEOTIDE SEQUENCE [LARGE SCALE GENOMIC DNA]</scope>
    <source>
        <strain evidence="2 3">VRMG2420</strain>
    </source>
</reference>
<evidence type="ECO:0000256" key="1">
    <source>
        <dbReference type="SAM" id="MobiDB-lite"/>
    </source>
</evidence>
<feature type="region of interest" description="Disordered" evidence="1">
    <location>
        <begin position="91"/>
        <end position="127"/>
    </location>
</feature>
<accession>A0ABW8BKT9</accession>
<evidence type="ECO:0000313" key="2">
    <source>
        <dbReference type="EMBL" id="MFI7875383.1"/>
    </source>
</evidence>
<feature type="region of interest" description="Disordered" evidence="1">
    <location>
        <begin position="1"/>
        <end position="21"/>
    </location>
</feature>
<organism evidence="2 3">
    <name type="scientific">Streptomyces salinarius</name>
    <dbReference type="NCBI Taxonomy" id="2762598"/>
    <lineage>
        <taxon>Bacteria</taxon>
        <taxon>Bacillati</taxon>
        <taxon>Actinomycetota</taxon>
        <taxon>Actinomycetes</taxon>
        <taxon>Kitasatosporales</taxon>
        <taxon>Streptomycetaceae</taxon>
        <taxon>Streptomyces</taxon>
    </lineage>
</organism>
<protein>
    <recommendedName>
        <fullName evidence="4">LuxR family transcriptional regulator</fullName>
    </recommendedName>
</protein>
<comment type="caution">
    <text evidence="2">The sequence shown here is derived from an EMBL/GenBank/DDBJ whole genome shotgun (WGS) entry which is preliminary data.</text>
</comment>
<name>A0ABW8BKT9_9ACTN</name>
<evidence type="ECO:0008006" key="4">
    <source>
        <dbReference type="Google" id="ProtNLM"/>
    </source>
</evidence>
<dbReference type="Proteomes" id="UP001614264">
    <property type="component" value="Unassembled WGS sequence"/>
</dbReference>
<gene>
    <name evidence="2" type="ORF">AB4829_32930</name>
</gene>
<keyword evidence="3" id="KW-1185">Reference proteome</keyword>
<sequence length="152" mass="15764">MNDPTTSPRRPGHSAPDGLPELTASLARDLTTGAWLPGPLERRLARRLLDACAGDGALTADRLRAVLWEGDIALTHAGEGRLATLFARLAASTAPPSPSGRSPLAAPPAPVAPRVPGTAAEAAEDARENARVGALALIERLAEEGTDTRVRD</sequence>
<dbReference type="RefSeq" id="WP_263550231.1">
    <property type="nucleotide sequence ID" value="NZ_JBITPR010000060.1"/>
</dbReference>
<dbReference type="EMBL" id="JBITPR010000060">
    <property type="protein sequence ID" value="MFI7875383.1"/>
    <property type="molecule type" value="Genomic_DNA"/>
</dbReference>
<evidence type="ECO:0000313" key="3">
    <source>
        <dbReference type="Proteomes" id="UP001614264"/>
    </source>
</evidence>
<proteinExistence type="predicted"/>